<dbReference type="GO" id="GO:0004301">
    <property type="term" value="F:epoxide hydrolase activity"/>
    <property type="evidence" value="ECO:0007669"/>
    <property type="project" value="TreeGrafter"/>
</dbReference>
<evidence type="ECO:0000313" key="7">
    <source>
        <dbReference type="Proteomes" id="UP000199385"/>
    </source>
</evidence>
<dbReference type="PANTHER" id="PTHR21661">
    <property type="entry name" value="EPOXIDE HYDROLASE 1-RELATED"/>
    <property type="match status" value="1"/>
</dbReference>
<dbReference type="Pfam" id="PF06441">
    <property type="entry name" value="EHN"/>
    <property type="match status" value="1"/>
</dbReference>
<dbReference type="OrthoDB" id="4654311at2"/>
<feature type="active site" description="Proton donor" evidence="4">
    <location>
        <position position="296"/>
    </location>
</feature>
<keyword evidence="2" id="KW-0058">Aromatic hydrocarbons catabolism</keyword>
<evidence type="ECO:0000259" key="5">
    <source>
        <dbReference type="Pfam" id="PF06441"/>
    </source>
</evidence>
<dbReference type="RefSeq" id="WP_091667957.1">
    <property type="nucleotide sequence ID" value="NZ_LT594323.1"/>
</dbReference>
<dbReference type="Gene3D" id="3.40.50.1820">
    <property type="entry name" value="alpha/beta hydrolase"/>
    <property type="match status" value="1"/>
</dbReference>
<sequence>MSDTAIRPYRVEIPQAALDDLADRLRRTSWPGELPGVGAAYGASTDRVRALVTYWAEKFDWRAVEARLNAHPQFVTTIDGEDIHFLHVRSSRPDATPLVLTHGWPGSVVEYLDVIAPLTAPTDPDAPAFHLVIPSLPGFGFSGPTRSAGWNRHRTARAWATLMARLGYDRYGAVGNDAGSMVAPELGRLDPEHVLGVHVTQLFSFPSGDPAEFAGLSDADQAALAHLQWFYENKFSFNQVHSQQPQTLAFALADSPVGLLAWNGQLFDESLDPDFVLAHVAIYWFTGTAASAMRFYWEDAHATDQPTGPTTAPTALAMFPGDFQSIRRFAERDHGNIVRWTAYRTDVEGRGDVGGHYAAHQATEVLVDDVRQFFAALR</sequence>
<protein>
    <submittedName>
        <fullName evidence="6">Pimeloyl-ACP methyl ester carboxylesterase</fullName>
    </submittedName>
</protein>
<dbReference type="PANTHER" id="PTHR21661:SF35">
    <property type="entry name" value="EPOXIDE HYDROLASE"/>
    <property type="match status" value="1"/>
</dbReference>
<gene>
    <name evidence="6" type="ORF">GA0070611_4677</name>
</gene>
<dbReference type="PATRIC" id="fig|261654.4.peg.4747"/>
<evidence type="ECO:0000256" key="3">
    <source>
        <dbReference type="ARBA" id="ARBA00022801"/>
    </source>
</evidence>
<dbReference type="PRINTS" id="PR00412">
    <property type="entry name" value="EPOXHYDRLASE"/>
</dbReference>
<name>A0A1A9A1U8_9ACTN</name>
<dbReference type="AlphaFoldDB" id="A0A1A9A1U8"/>
<feature type="active site" description="Nucleophile" evidence="4">
    <location>
        <position position="177"/>
    </location>
</feature>
<dbReference type="Proteomes" id="UP000199385">
    <property type="component" value="Chromosome I"/>
</dbReference>
<comment type="similarity">
    <text evidence="1">Belongs to the peptidase S33 family.</text>
</comment>
<dbReference type="STRING" id="261654.GA0070611_4677"/>
<proteinExistence type="inferred from homology"/>
<feature type="active site" description="Proton acceptor" evidence="4">
    <location>
        <position position="356"/>
    </location>
</feature>
<keyword evidence="3" id="KW-0378">Hydrolase</keyword>
<dbReference type="PIRSF" id="PIRSF001112">
    <property type="entry name" value="Epoxide_hydrolase"/>
    <property type="match status" value="1"/>
</dbReference>
<dbReference type="EMBL" id="LT594323">
    <property type="protein sequence ID" value="SBT50164.1"/>
    <property type="molecule type" value="Genomic_DNA"/>
</dbReference>
<dbReference type="InterPro" id="IPR010497">
    <property type="entry name" value="Epoxide_hydro_N"/>
</dbReference>
<keyword evidence="7" id="KW-1185">Reference proteome</keyword>
<organism evidence="6 7">
    <name type="scientific">Micromonospora auratinigra</name>
    <dbReference type="NCBI Taxonomy" id="261654"/>
    <lineage>
        <taxon>Bacteria</taxon>
        <taxon>Bacillati</taxon>
        <taxon>Actinomycetota</taxon>
        <taxon>Actinomycetes</taxon>
        <taxon>Micromonosporales</taxon>
        <taxon>Micromonosporaceae</taxon>
        <taxon>Micromonospora</taxon>
    </lineage>
</organism>
<evidence type="ECO:0000256" key="2">
    <source>
        <dbReference type="ARBA" id="ARBA00022797"/>
    </source>
</evidence>
<dbReference type="InterPro" id="IPR000639">
    <property type="entry name" value="Epox_hydrolase-like"/>
</dbReference>
<dbReference type="SUPFAM" id="SSF53474">
    <property type="entry name" value="alpha/beta-Hydrolases"/>
    <property type="match status" value="1"/>
</dbReference>
<evidence type="ECO:0000313" key="6">
    <source>
        <dbReference type="EMBL" id="SBT50164.1"/>
    </source>
</evidence>
<accession>A0A1A9A1U8</accession>
<evidence type="ECO:0000256" key="4">
    <source>
        <dbReference type="PIRSR" id="PIRSR001112-1"/>
    </source>
</evidence>
<feature type="domain" description="Epoxide hydrolase N-terminal" evidence="5">
    <location>
        <begin position="6"/>
        <end position="111"/>
    </location>
</feature>
<reference evidence="7" key="1">
    <citation type="submission" date="2016-06" db="EMBL/GenBank/DDBJ databases">
        <authorList>
            <person name="Varghese N."/>
            <person name="Submissions Spin"/>
        </authorList>
    </citation>
    <scope>NUCLEOTIDE SEQUENCE [LARGE SCALE GENOMIC DNA]</scope>
    <source>
        <strain evidence="7">DSM 44815</strain>
    </source>
</reference>
<dbReference type="InterPro" id="IPR029058">
    <property type="entry name" value="AB_hydrolase_fold"/>
</dbReference>
<evidence type="ECO:0000256" key="1">
    <source>
        <dbReference type="ARBA" id="ARBA00010088"/>
    </source>
</evidence>
<dbReference type="InterPro" id="IPR016292">
    <property type="entry name" value="Epoxide_hydrolase"/>
</dbReference>
<dbReference type="GO" id="GO:0097176">
    <property type="term" value="P:epoxide metabolic process"/>
    <property type="evidence" value="ECO:0007669"/>
    <property type="project" value="TreeGrafter"/>
</dbReference>